<dbReference type="eggNOG" id="COG0053">
    <property type="taxonomic scope" value="Bacteria"/>
</dbReference>
<proteinExistence type="predicted"/>
<dbReference type="Pfam" id="PF01545">
    <property type="entry name" value="Cation_efflux"/>
    <property type="match status" value="1"/>
</dbReference>
<dbReference type="SUPFAM" id="SSF161111">
    <property type="entry name" value="Cation efflux protein transmembrane domain-like"/>
    <property type="match status" value="1"/>
</dbReference>
<dbReference type="GO" id="GO:0015341">
    <property type="term" value="F:zinc efflux antiporter activity"/>
    <property type="evidence" value="ECO:0007669"/>
    <property type="project" value="TreeGrafter"/>
</dbReference>
<dbReference type="GO" id="GO:0005886">
    <property type="term" value="C:plasma membrane"/>
    <property type="evidence" value="ECO:0007669"/>
    <property type="project" value="TreeGrafter"/>
</dbReference>
<evidence type="ECO:0000259" key="7">
    <source>
        <dbReference type="Pfam" id="PF01545"/>
    </source>
</evidence>
<gene>
    <name evidence="8" type="ORF">D779_2890</name>
</gene>
<dbReference type="InterPro" id="IPR050291">
    <property type="entry name" value="CDF_Transporter"/>
</dbReference>
<evidence type="ECO:0000256" key="5">
    <source>
        <dbReference type="ARBA" id="ARBA00023136"/>
    </source>
</evidence>
<keyword evidence="3 6" id="KW-0812">Transmembrane</keyword>
<feature type="transmembrane region" description="Helical" evidence="6">
    <location>
        <begin position="156"/>
        <end position="175"/>
    </location>
</feature>
<keyword evidence="4 6" id="KW-1133">Transmembrane helix</keyword>
<feature type="transmembrane region" description="Helical" evidence="6">
    <location>
        <begin position="181"/>
        <end position="203"/>
    </location>
</feature>
<reference evidence="8 9" key="1">
    <citation type="submission" date="2012-11" db="EMBL/GenBank/DDBJ databases">
        <title>Genome assembly of Thiorhodococcus sp. AK35.</title>
        <authorList>
            <person name="Nupur N."/>
            <person name="Khatri I."/>
            <person name="Subramanian S."/>
            <person name="Pinnaka A."/>
        </authorList>
    </citation>
    <scope>NUCLEOTIDE SEQUENCE [LARGE SCALE GENOMIC DNA]</scope>
    <source>
        <strain evidence="8 9">AK35</strain>
    </source>
</reference>
<dbReference type="PANTHER" id="PTHR43840:SF15">
    <property type="entry name" value="MITOCHONDRIAL METAL TRANSPORTER 1-RELATED"/>
    <property type="match status" value="1"/>
</dbReference>
<dbReference type="AlphaFoldDB" id="W9V4E8"/>
<keyword evidence="9" id="KW-1185">Reference proteome</keyword>
<keyword evidence="5 6" id="KW-0472">Membrane</keyword>
<evidence type="ECO:0000256" key="3">
    <source>
        <dbReference type="ARBA" id="ARBA00022692"/>
    </source>
</evidence>
<dbReference type="PANTHER" id="PTHR43840">
    <property type="entry name" value="MITOCHONDRIAL METAL TRANSPORTER 1-RELATED"/>
    <property type="match status" value="1"/>
</dbReference>
<keyword evidence="2" id="KW-0813">Transport</keyword>
<sequence>MIADRRIRTSSLAISADLLLVGIKLLTAWVTGSAALLADAYHSITDLAVSLMLLLGLVTRNAQERKGSAAAIERAYRFEAVLAILVAGLILLFPVQILRDLMGRSPDQLQHVWVGILGVLVCIVIAHLMSRLKSMVGRDTDSPALEADGSHSRMDVFSSVAVLVSLIGSMIGVYLDEIVAIVIALMVVGLGLELLVGGIRSLAKGQALEQRPLFEELAGRLGIGRLSGFVLPAWRSARRLYRRTSKPLLVVLALLVYAASGLRQVPYGHTGTRQILYQTRELGLEPGLHYAPPWPFGSGIRAISTRSPWAPRDRKRSRGSGARSI</sequence>
<evidence type="ECO:0000256" key="1">
    <source>
        <dbReference type="ARBA" id="ARBA00004141"/>
    </source>
</evidence>
<dbReference type="InterPro" id="IPR027469">
    <property type="entry name" value="Cation_efflux_TMD_sf"/>
</dbReference>
<organism evidence="8 9">
    <name type="scientific">Imhoffiella purpurea</name>
    <dbReference type="NCBI Taxonomy" id="1249627"/>
    <lineage>
        <taxon>Bacteria</taxon>
        <taxon>Pseudomonadati</taxon>
        <taxon>Pseudomonadota</taxon>
        <taxon>Gammaproteobacteria</taxon>
        <taxon>Chromatiales</taxon>
        <taxon>Chromatiaceae</taxon>
        <taxon>Imhoffiella</taxon>
    </lineage>
</organism>
<dbReference type="STRING" id="1249627.D779_2890"/>
<dbReference type="OrthoDB" id="8242650at2"/>
<dbReference type="Gene3D" id="1.20.1510.10">
    <property type="entry name" value="Cation efflux protein transmembrane domain"/>
    <property type="match status" value="1"/>
</dbReference>
<feature type="transmembrane region" description="Helical" evidence="6">
    <location>
        <begin position="12"/>
        <end position="34"/>
    </location>
</feature>
<dbReference type="InterPro" id="IPR058533">
    <property type="entry name" value="Cation_efflux_TM"/>
</dbReference>
<feature type="transmembrane region" description="Helical" evidence="6">
    <location>
        <begin position="80"/>
        <end position="98"/>
    </location>
</feature>
<evidence type="ECO:0000256" key="6">
    <source>
        <dbReference type="SAM" id="Phobius"/>
    </source>
</evidence>
<dbReference type="EMBL" id="AONC01000045">
    <property type="protein sequence ID" value="EXJ14219.1"/>
    <property type="molecule type" value="Genomic_DNA"/>
</dbReference>
<comment type="caution">
    <text evidence="8">The sequence shown here is derived from an EMBL/GenBank/DDBJ whole genome shotgun (WGS) entry which is preliminary data.</text>
</comment>
<dbReference type="RefSeq" id="WP_043755504.1">
    <property type="nucleotide sequence ID" value="NZ_AONC01000045.1"/>
</dbReference>
<dbReference type="GO" id="GO:0015093">
    <property type="term" value="F:ferrous iron transmembrane transporter activity"/>
    <property type="evidence" value="ECO:0007669"/>
    <property type="project" value="TreeGrafter"/>
</dbReference>
<evidence type="ECO:0000313" key="8">
    <source>
        <dbReference type="EMBL" id="EXJ14219.1"/>
    </source>
</evidence>
<accession>W9V4E8</accession>
<protein>
    <recommendedName>
        <fullName evidence="7">Cation efflux protein transmembrane domain-containing protein</fullName>
    </recommendedName>
</protein>
<dbReference type="PATRIC" id="fig|1249627.3.peg.3056"/>
<feature type="transmembrane region" description="Helical" evidence="6">
    <location>
        <begin position="248"/>
        <end position="265"/>
    </location>
</feature>
<feature type="domain" description="Cation efflux protein transmembrane" evidence="7">
    <location>
        <begin position="12"/>
        <end position="202"/>
    </location>
</feature>
<comment type="subcellular location">
    <subcellularLocation>
        <location evidence="1">Membrane</location>
        <topology evidence="1">Multi-pass membrane protein</topology>
    </subcellularLocation>
</comment>
<name>W9V4E8_9GAMM</name>
<evidence type="ECO:0000256" key="2">
    <source>
        <dbReference type="ARBA" id="ARBA00022448"/>
    </source>
</evidence>
<evidence type="ECO:0000313" key="9">
    <source>
        <dbReference type="Proteomes" id="UP000019460"/>
    </source>
</evidence>
<dbReference type="Proteomes" id="UP000019460">
    <property type="component" value="Unassembled WGS sequence"/>
</dbReference>
<dbReference type="GO" id="GO:0015086">
    <property type="term" value="F:cadmium ion transmembrane transporter activity"/>
    <property type="evidence" value="ECO:0007669"/>
    <property type="project" value="TreeGrafter"/>
</dbReference>
<dbReference type="GO" id="GO:0006882">
    <property type="term" value="P:intracellular zinc ion homeostasis"/>
    <property type="evidence" value="ECO:0007669"/>
    <property type="project" value="TreeGrafter"/>
</dbReference>
<feature type="transmembrane region" description="Helical" evidence="6">
    <location>
        <begin position="110"/>
        <end position="129"/>
    </location>
</feature>
<evidence type="ECO:0000256" key="4">
    <source>
        <dbReference type="ARBA" id="ARBA00022989"/>
    </source>
</evidence>
<feature type="transmembrane region" description="Helical" evidence="6">
    <location>
        <begin position="40"/>
        <end position="59"/>
    </location>
</feature>